<evidence type="ECO:0000256" key="3">
    <source>
        <dbReference type="ARBA" id="ARBA00022833"/>
    </source>
</evidence>
<dbReference type="InterPro" id="IPR010666">
    <property type="entry name" value="Znf_GRF"/>
</dbReference>
<dbReference type="EMBL" id="JBFOLK010000009">
    <property type="protein sequence ID" value="KAL2486810.1"/>
    <property type="molecule type" value="Genomic_DNA"/>
</dbReference>
<keyword evidence="3" id="KW-0862">Zinc</keyword>
<evidence type="ECO:0000256" key="1">
    <source>
        <dbReference type="ARBA" id="ARBA00022723"/>
    </source>
</evidence>
<dbReference type="AlphaFoldDB" id="A0ABD1REG5"/>
<dbReference type="GO" id="GO:0008270">
    <property type="term" value="F:zinc ion binding"/>
    <property type="evidence" value="ECO:0007669"/>
    <property type="project" value="UniProtKB-KW"/>
</dbReference>
<dbReference type="PROSITE" id="PS51999">
    <property type="entry name" value="ZF_GRF"/>
    <property type="match status" value="1"/>
</dbReference>
<protein>
    <submittedName>
        <fullName evidence="6">GRF-type domain-containing protein</fullName>
    </submittedName>
</protein>
<dbReference type="Pfam" id="PF06839">
    <property type="entry name" value="Zn_ribbon_GRF"/>
    <property type="match status" value="1"/>
</dbReference>
<organism evidence="6 7">
    <name type="scientific">Abeliophyllum distichum</name>
    <dbReference type="NCBI Taxonomy" id="126358"/>
    <lineage>
        <taxon>Eukaryota</taxon>
        <taxon>Viridiplantae</taxon>
        <taxon>Streptophyta</taxon>
        <taxon>Embryophyta</taxon>
        <taxon>Tracheophyta</taxon>
        <taxon>Spermatophyta</taxon>
        <taxon>Magnoliopsida</taxon>
        <taxon>eudicotyledons</taxon>
        <taxon>Gunneridae</taxon>
        <taxon>Pentapetalae</taxon>
        <taxon>asterids</taxon>
        <taxon>lamiids</taxon>
        <taxon>Lamiales</taxon>
        <taxon>Oleaceae</taxon>
        <taxon>Forsythieae</taxon>
        <taxon>Abeliophyllum</taxon>
    </lineage>
</organism>
<feature type="domain" description="GRF-type" evidence="5">
    <location>
        <begin position="16"/>
        <end position="58"/>
    </location>
</feature>
<keyword evidence="1" id="KW-0479">Metal-binding</keyword>
<evidence type="ECO:0000259" key="5">
    <source>
        <dbReference type="PROSITE" id="PS51999"/>
    </source>
</evidence>
<gene>
    <name evidence="6" type="ORF">Adt_31566</name>
</gene>
<reference evidence="7" key="1">
    <citation type="submission" date="2024-07" db="EMBL/GenBank/DDBJ databases">
        <title>Two chromosome-level genome assemblies of Korean endemic species Abeliophyllum distichum and Forsythia ovata (Oleaceae).</title>
        <authorList>
            <person name="Jang H."/>
        </authorList>
    </citation>
    <scope>NUCLEOTIDE SEQUENCE [LARGE SCALE GENOMIC DNA]</scope>
</reference>
<keyword evidence="2 4" id="KW-0863">Zinc-finger</keyword>
<evidence type="ECO:0000256" key="4">
    <source>
        <dbReference type="PROSITE-ProRule" id="PRU01343"/>
    </source>
</evidence>
<keyword evidence="7" id="KW-1185">Reference proteome</keyword>
<name>A0ABD1REG5_9LAMI</name>
<proteinExistence type="predicted"/>
<accession>A0ABD1REG5</accession>
<dbReference type="Proteomes" id="UP001604336">
    <property type="component" value="Unassembled WGS sequence"/>
</dbReference>
<comment type="caution">
    <text evidence="6">The sequence shown here is derived from an EMBL/GenBank/DDBJ whole genome shotgun (WGS) entry which is preliminary data.</text>
</comment>
<evidence type="ECO:0000313" key="6">
    <source>
        <dbReference type="EMBL" id="KAL2486810.1"/>
    </source>
</evidence>
<sequence length="109" mass="12480">MDSSSATFQISNEAVCFCWQSSVTRTSWTANNPGRRFRGCSFYGRPAACNYFSWVDPPPHPRYKAIINGLLRKADNKGNDEQKLRRMVKCYQIALGMLLLGVIIQKMWL</sequence>
<dbReference type="PANTHER" id="PTHR33248">
    <property type="entry name" value="ZINC ION-BINDING PROTEIN"/>
    <property type="match status" value="1"/>
</dbReference>
<evidence type="ECO:0000256" key="2">
    <source>
        <dbReference type="ARBA" id="ARBA00022771"/>
    </source>
</evidence>
<evidence type="ECO:0000313" key="7">
    <source>
        <dbReference type="Proteomes" id="UP001604336"/>
    </source>
</evidence>